<dbReference type="EMBL" id="JACRSW010000014">
    <property type="protein sequence ID" value="MBC8556842.1"/>
    <property type="molecule type" value="Genomic_DNA"/>
</dbReference>
<evidence type="ECO:0000256" key="1">
    <source>
        <dbReference type="SAM" id="SignalP"/>
    </source>
</evidence>
<protein>
    <submittedName>
        <fullName evidence="3">GerMN domain-containing protein</fullName>
    </submittedName>
</protein>
<dbReference type="Proteomes" id="UP000637513">
    <property type="component" value="Unassembled WGS sequence"/>
</dbReference>
<sequence>MLQSMKRNKTHLILTAFVCLLCLSVLDGCTKKDKKKSSYTGSYIYCLDSNETKIEGEKYTIKSKDTDKMIRELLHKMRKEPETVSLKNALSDSITLDDYTLTNSGELSLYWTASYTNYTGPSEVLRRAAIVKTLCQVPDVKSVQFYVAGQPLTDTNMNTIGFMTADTFVDNTGDMEYTQNTTLNMYFASASGTSLVEVPVKITYDASIPLEQLALKQLIKGPSSVGGISNTRMLATIPSGTKVNKISVKDNTCYLDLSSDFLDKRDNISDEVTIYSVVNTLVELSNINKVQFSIDGEQVLLYNDSINFGEPFERNLDLVLK</sequence>
<reference evidence="3 4" key="1">
    <citation type="submission" date="2020-08" db="EMBL/GenBank/DDBJ databases">
        <title>Genome public.</title>
        <authorList>
            <person name="Liu C."/>
            <person name="Sun Q."/>
        </authorList>
    </citation>
    <scope>NUCLEOTIDE SEQUENCE [LARGE SCALE GENOMIC DNA]</scope>
    <source>
        <strain evidence="3 4">BX3</strain>
    </source>
</reference>
<keyword evidence="4" id="KW-1185">Reference proteome</keyword>
<feature type="domain" description="GerMN" evidence="2">
    <location>
        <begin position="211"/>
        <end position="303"/>
    </location>
</feature>
<feature type="signal peptide" evidence="1">
    <location>
        <begin position="1"/>
        <end position="27"/>
    </location>
</feature>
<organism evidence="3 4">
    <name type="scientific">Jutongia hominis</name>
    <dbReference type="NCBI Taxonomy" id="2763664"/>
    <lineage>
        <taxon>Bacteria</taxon>
        <taxon>Bacillati</taxon>
        <taxon>Bacillota</taxon>
        <taxon>Clostridia</taxon>
        <taxon>Lachnospirales</taxon>
        <taxon>Lachnospiraceae</taxon>
        <taxon>Jutongia</taxon>
    </lineage>
</organism>
<dbReference type="InterPro" id="IPR019606">
    <property type="entry name" value="GerMN"/>
</dbReference>
<gene>
    <name evidence="3" type="ORF">H8700_03870</name>
</gene>
<feature type="chain" id="PRO_5045989762" evidence="1">
    <location>
        <begin position="28"/>
        <end position="321"/>
    </location>
</feature>
<feature type="domain" description="GerMN" evidence="2">
    <location>
        <begin position="70"/>
        <end position="156"/>
    </location>
</feature>
<evidence type="ECO:0000259" key="2">
    <source>
        <dbReference type="SMART" id="SM00909"/>
    </source>
</evidence>
<dbReference type="Pfam" id="PF10646">
    <property type="entry name" value="Germane"/>
    <property type="match status" value="2"/>
</dbReference>
<accession>A0ABR7MSQ6</accession>
<evidence type="ECO:0000313" key="3">
    <source>
        <dbReference type="EMBL" id="MBC8556842.1"/>
    </source>
</evidence>
<proteinExistence type="predicted"/>
<dbReference type="RefSeq" id="WP_249303245.1">
    <property type="nucleotide sequence ID" value="NZ_JACRSW010000014.1"/>
</dbReference>
<keyword evidence="1" id="KW-0732">Signal</keyword>
<comment type="caution">
    <text evidence="3">The sequence shown here is derived from an EMBL/GenBank/DDBJ whole genome shotgun (WGS) entry which is preliminary data.</text>
</comment>
<dbReference type="SMART" id="SM00909">
    <property type="entry name" value="Germane"/>
    <property type="match status" value="2"/>
</dbReference>
<name>A0ABR7MSQ6_9FIRM</name>
<evidence type="ECO:0000313" key="4">
    <source>
        <dbReference type="Proteomes" id="UP000637513"/>
    </source>
</evidence>